<dbReference type="GeneID" id="105058193"/>
<reference evidence="3" key="1">
    <citation type="submission" date="2025-08" db="UniProtKB">
        <authorList>
            <consortium name="RefSeq"/>
        </authorList>
    </citation>
    <scope>IDENTIFICATION</scope>
</reference>
<organism evidence="2 3">
    <name type="scientific">Elaeis guineensis var. tenera</name>
    <name type="common">Oil palm</name>
    <dbReference type="NCBI Taxonomy" id="51953"/>
    <lineage>
        <taxon>Eukaryota</taxon>
        <taxon>Viridiplantae</taxon>
        <taxon>Streptophyta</taxon>
        <taxon>Embryophyta</taxon>
        <taxon>Tracheophyta</taxon>
        <taxon>Spermatophyta</taxon>
        <taxon>Magnoliopsida</taxon>
        <taxon>Liliopsida</taxon>
        <taxon>Arecaceae</taxon>
        <taxon>Arecoideae</taxon>
        <taxon>Cocoseae</taxon>
        <taxon>Elaeidinae</taxon>
        <taxon>Elaeis</taxon>
    </lineage>
</organism>
<gene>
    <name evidence="3" type="primary">LOC105058193</name>
</gene>
<keyword evidence="2" id="KW-1185">Reference proteome</keyword>
<dbReference type="InParanoid" id="A0A6I9SGT1"/>
<feature type="compositionally biased region" description="Basic residues" evidence="1">
    <location>
        <begin position="217"/>
        <end position="228"/>
    </location>
</feature>
<sequence length="228" mass="25465">MPKRLQKSESPQMDFECGDVDAWREALSSYNTRLQSLHKPDLLPLDAFYRTELPLLLRRREPHPFLSKTELRRLVQWKLSRGKWRPRLLDFVSSLDENLVESASTKAFAALPDLSKAVSELTVLKGVGPATASAVLAAYAPDVAPFMSDEAMMAALGNSKEYTLKQYLAFAEKLQSKAKELSIDGDCFTPSDVERALWSSAVGSVSQTLSNDDPKTGTKRSIKRKRKS</sequence>
<dbReference type="KEGG" id="egu:105058193"/>
<dbReference type="PANTHER" id="PTHR21521:SF0">
    <property type="entry name" value="AMUN, ISOFORM A"/>
    <property type="match status" value="1"/>
</dbReference>
<name>A0A6I9SGT1_ELAGV</name>
<dbReference type="AlphaFoldDB" id="A0A6I9SGT1"/>
<evidence type="ECO:0000313" key="3">
    <source>
        <dbReference type="RefSeq" id="XP_010939347.1"/>
    </source>
</evidence>
<dbReference type="PANTHER" id="PTHR21521">
    <property type="entry name" value="AMUN, ISOFORM A"/>
    <property type="match status" value="1"/>
</dbReference>
<dbReference type="Proteomes" id="UP000504607">
    <property type="component" value="Chromosome 15"/>
</dbReference>
<dbReference type="OrthoDB" id="8249012at2759"/>
<accession>A0A6I9SGT1</accession>
<protein>
    <submittedName>
        <fullName evidence="3">Uncharacterized protein LOC105058193</fullName>
    </submittedName>
</protein>
<proteinExistence type="predicted"/>
<feature type="region of interest" description="Disordered" evidence="1">
    <location>
        <begin position="205"/>
        <end position="228"/>
    </location>
</feature>
<evidence type="ECO:0000256" key="1">
    <source>
        <dbReference type="SAM" id="MobiDB-lite"/>
    </source>
</evidence>
<evidence type="ECO:0000313" key="2">
    <source>
        <dbReference type="Proteomes" id="UP000504607"/>
    </source>
</evidence>
<dbReference type="RefSeq" id="XP_010939347.1">
    <property type="nucleotide sequence ID" value="XM_010941045.2"/>
</dbReference>